<dbReference type="EC" id="5.6.2.3" evidence="1"/>
<dbReference type="GO" id="GO:0043139">
    <property type="term" value="F:5'-3' DNA helicase activity"/>
    <property type="evidence" value="ECO:0007669"/>
    <property type="project" value="UniProtKB-EC"/>
</dbReference>
<gene>
    <name evidence="4" type="ORF">PHMEG_00028475</name>
</gene>
<evidence type="ECO:0000256" key="2">
    <source>
        <dbReference type="SAM" id="SignalP"/>
    </source>
</evidence>
<feature type="domain" description="DNA helicase Pif1-like DEAD-box helicase" evidence="3">
    <location>
        <begin position="163"/>
        <end position="234"/>
    </location>
</feature>
<dbReference type="GO" id="GO:0000723">
    <property type="term" value="P:telomere maintenance"/>
    <property type="evidence" value="ECO:0007669"/>
    <property type="project" value="InterPro"/>
</dbReference>
<keyword evidence="1" id="KW-0067">ATP-binding</keyword>
<dbReference type="STRING" id="4795.A0A225V4E7"/>
<dbReference type="AlphaFoldDB" id="A0A225V4E7"/>
<comment type="catalytic activity">
    <reaction evidence="1">
        <text>ATP + H2O = ADP + phosphate + H(+)</text>
        <dbReference type="Rhea" id="RHEA:13065"/>
        <dbReference type="ChEBI" id="CHEBI:15377"/>
        <dbReference type="ChEBI" id="CHEBI:15378"/>
        <dbReference type="ChEBI" id="CHEBI:30616"/>
        <dbReference type="ChEBI" id="CHEBI:43474"/>
        <dbReference type="ChEBI" id="CHEBI:456216"/>
        <dbReference type="EC" id="5.6.2.3"/>
    </reaction>
</comment>
<proteinExistence type="inferred from homology"/>
<reference evidence="5" key="1">
    <citation type="submission" date="2017-03" db="EMBL/GenBank/DDBJ databases">
        <title>Phytopthora megakarya and P. palmivora, two closely related causual agents of cacao black pod achieved similar genome size and gene model numbers by different mechanisms.</title>
        <authorList>
            <person name="Ali S."/>
            <person name="Shao J."/>
            <person name="Larry D.J."/>
            <person name="Kronmiller B."/>
            <person name="Shen D."/>
            <person name="Strem M.D."/>
            <person name="Melnick R.L."/>
            <person name="Guiltinan M.J."/>
            <person name="Tyler B.M."/>
            <person name="Meinhardt L.W."/>
            <person name="Bailey B.A."/>
        </authorList>
    </citation>
    <scope>NUCLEOTIDE SEQUENCE [LARGE SCALE GENOMIC DNA]</scope>
    <source>
        <strain evidence="5">zdho120</strain>
    </source>
</reference>
<dbReference type="SUPFAM" id="SSF52540">
    <property type="entry name" value="P-loop containing nucleoside triphosphate hydrolases"/>
    <property type="match status" value="1"/>
</dbReference>
<evidence type="ECO:0000256" key="1">
    <source>
        <dbReference type="RuleBase" id="RU363044"/>
    </source>
</evidence>
<keyword evidence="1 4" id="KW-0347">Helicase</keyword>
<sequence length="245" mass="27184">MSSISMFRHKILIASFFGSTLPLSVGDIVYPTFRDAAFAIEYLEDNQEWLHGLTEAAYEKMPYQLRQLIAIVLVYSHLPGVVENIHREDEVLVRMAEYKTLKYVANYLASSGKTLEGYGFPELNTYSDVSAEVDDPATESIALQELNAYSPTDLEHVTELVGQLNRNQRDVFDQVVRAVEHPVGGEKLFFLDGTGGTGKSFLLEQIFAHVRCQRTSAIAAASSDTAATLLTGGIPQIRRFVSLSN</sequence>
<comment type="caution">
    <text evidence="4">The sequence shown here is derived from an EMBL/GenBank/DDBJ whole genome shotgun (WGS) entry which is preliminary data.</text>
</comment>
<evidence type="ECO:0000313" key="5">
    <source>
        <dbReference type="Proteomes" id="UP000198211"/>
    </source>
</evidence>
<dbReference type="GO" id="GO:0005524">
    <property type="term" value="F:ATP binding"/>
    <property type="evidence" value="ECO:0007669"/>
    <property type="project" value="UniProtKB-KW"/>
</dbReference>
<dbReference type="GO" id="GO:0006281">
    <property type="term" value="P:DNA repair"/>
    <property type="evidence" value="ECO:0007669"/>
    <property type="project" value="UniProtKB-KW"/>
</dbReference>
<dbReference type="PANTHER" id="PTHR10492:SF57">
    <property type="entry name" value="ATP-DEPENDENT DNA HELICASE"/>
    <property type="match status" value="1"/>
</dbReference>
<dbReference type="InterPro" id="IPR027417">
    <property type="entry name" value="P-loop_NTPase"/>
</dbReference>
<keyword evidence="1" id="KW-0547">Nucleotide-binding</keyword>
<comment type="cofactor">
    <cofactor evidence="1">
        <name>Mg(2+)</name>
        <dbReference type="ChEBI" id="CHEBI:18420"/>
    </cofactor>
</comment>
<keyword evidence="1" id="KW-0227">DNA damage</keyword>
<dbReference type="GO" id="GO:0016887">
    <property type="term" value="F:ATP hydrolysis activity"/>
    <property type="evidence" value="ECO:0007669"/>
    <property type="project" value="RHEA"/>
</dbReference>
<keyword evidence="2" id="KW-0732">Signal</keyword>
<evidence type="ECO:0000313" key="4">
    <source>
        <dbReference type="EMBL" id="OWZ00351.1"/>
    </source>
</evidence>
<dbReference type="InterPro" id="IPR010285">
    <property type="entry name" value="DNA_helicase_pif1-like_DEAD"/>
</dbReference>
<dbReference type="Pfam" id="PF05970">
    <property type="entry name" value="PIF1"/>
    <property type="match status" value="1"/>
</dbReference>
<keyword evidence="1" id="KW-0234">DNA repair</keyword>
<dbReference type="OrthoDB" id="1435114at2759"/>
<comment type="similarity">
    <text evidence="1">Belongs to the helicase family.</text>
</comment>
<accession>A0A225V4E7</accession>
<protein>
    <recommendedName>
        <fullName evidence="1">ATP-dependent DNA helicase</fullName>
        <ecNumber evidence="1">5.6.2.3</ecNumber>
    </recommendedName>
</protein>
<keyword evidence="1" id="KW-0378">Hydrolase</keyword>
<organism evidence="4 5">
    <name type="scientific">Phytophthora megakarya</name>
    <dbReference type="NCBI Taxonomy" id="4795"/>
    <lineage>
        <taxon>Eukaryota</taxon>
        <taxon>Sar</taxon>
        <taxon>Stramenopiles</taxon>
        <taxon>Oomycota</taxon>
        <taxon>Peronosporomycetes</taxon>
        <taxon>Peronosporales</taxon>
        <taxon>Peronosporaceae</taxon>
        <taxon>Phytophthora</taxon>
    </lineage>
</organism>
<dbReference type="Proteomes" id="UP000198211">
    <property type="component" value="Unassembled WGS sequence"/>
</dbReference>
<keyword evidence="5" id="KW-1185">Reference proteome</keyword>
<dbReference type="Gene3D" id="3.40.50.300">
    <property type="entry name" value="P-loop containing nucleotide triphosphate hydrolases"/>
    <property type="match status" value="1"/>
</dbReference>
<feature type="chain" id="PRO_5012578696" description="ATP-dependent DNA helicase" evidence="2">
    <location>
        <begin position="27"/>
        <end position="245"/>
    </location>
</feature>
<evidence type="ECO:0000259" key="3">
    <source>
        <dbReference type="Pfam" id="PF05970"/>
    </source>
</evidence>
<feature type="signal peptide" evidence="2">
    <location>
        <begin position="1"/>
        <end position="26"/>
    </location>
</feature>
<keyword evidence="1" id="KW-0233">DNA recombination</keyword>
<dbReference type="PANTHER" id="PTHR10492">
    <property type="match status" value="1"/>
</dbReference>
<dbReference type="EMBL" id="NBNE01007683">
    <property type="protein sequence ID" value="OWZ00351.1"/>
    <property type="molecule type" value="Genomic_DNA"/>
</dbReference>
<name>A0A225V4E7_9STRA</name>
<dbReference type="GO" id="GO:0006310">
    <property type="term" value="P:DNA recombination"/>
    <property type="evidence" value="ECO:0007669"/>
    <property type="project" value="UniProtKB-KW"/>
</dbReference>